<proteinExistence type="predicted"/>
<feature type="transmembrane region" description="Helical" evidence="3">
    <location>
        <begin position="419"/>
        <end position="450"/>
    </location>
</feature>
<feature type="transmembrane region" description="Helical" evidence="3">
    <location>
        <begin position="15"/>
        <end position="39"/>
    </location>
</feature>
<feature type="transmembrane region" description="Helical" evidence="3">
    <location>
        <begin position="99"/>
        <end position="117"/>
    </location>
</feature>
<feature type="transmembrane region" description="Helical" evidence="3">
    <location>
        <begin position="502"/>
        <end position="529"/>
    </location>
</feature>
<protein>
    <recommendedName>
        <fullName evidence="4">PNPLA domain-containing protein</fullName>
    </recommendedName>
</protein>
<feature type="transmembrane region" description="Helical" evidence="3">
    <location>
        <begin position="550"/>
        <end position="572"/>
    </location>
</feature>
<feature type="compositionally biased region" description="Low complexity" evidence="2">
    <location>
        <begin position="747"/>
        <end position="763"/>
    </location>
</feature>
<name>A0A653A3I6_UNCDX</name>
<keyword evidence="3" id="KW-1133">Transmembrane helix</keyword>
<dbReference type="EMBL" id="UPXX01000013">
    <property type="protein sequence ID" value="VBB42616.1"/>
    <property type="molecule type" value="Genomic_DNA"/>
</dbReference>
<dbReference type="GO" id="GO:0005829">
    <property type="term" value="C:cytosol"/>
    <property type="evidence" value="ECO:0007669"/>
    <property type="project" value="TreeGrafter"/>
</dbReference>
<feature type="transmembrane region" description="Helical" evidence="3">
    <location>
        <begin position="584"/>
        <end position="604"/>
    </location>
</feature>
<keyword evidence="3" id="KW-0812">Transmembrane</keyword>
<evidence type="ECO:0000259" key="4">
    <source>
        <dbReference type="Pfam" id="PF01734"/>
    </source>
</evidence>
<accession>A0A653A3I6</accession>
<gene>
    <name evidence="5" type="ORF">TRIP_B200756</name>
</gene>
<reference evidence="5" key="1">
    <citation type="submission" date="2018-07" db="EMBL/GenBank/DDBJ databases">
        <authorList>
            <consortium name="Genoscope - CEA"/>
            <person name="William W."/>
        </authorList>
    </citation>
    <scope>NUCLEOTIDE SEQUENCE</scope>
    <source>
        <strain evidence="5">IK1</strain>
    </source>
</reference>
<dbReference type="PANTHER" id="PTHR10728">
    <property type="entry name" value="CYTOSOLIC PHOSPHOLIPASE A2"/>
    <property type="match status" value="1"/>
</dbReference>
<dbReference type="InterPro" id="IPR016035">
    <property type="entry name" value="Acyl_Trfase/lysoPLipase"/>
</dbReference>
<dbReference type="SUPFAM" id="SSF52151">
    <property type="entry name" value="FabD/lysophospholipase-like"/>
    <property type="match status" value="1"/>
</dbReference>
<keyword evidence="1" id="KW-0443">Lipid metabolism</keyword>
<dbReference type="AlphaFoldDB" id="A0A653A3I6"/>
<feature type="transmembrane region" description="Helical" evidence="3">
    <location>
        <begin position="672"/>
        <end position="693"/>
    </location>
</feature>
<evidence type="ECO:0000256" key="2">
    <source>
        <dbReference type="SAM" id="MobiDB-lite"/>
    </source>
</evidence>
<dbReference type="GO" id="GO:0046475">
    <property type="term" value="P:glycerophospholipid catabolic process"/>
    <property type="evidence" value="ECO:0007669"/>
    <property type="project" value="TreeGrafter"/>
</dbReference>
<feature type="transmembrane region" description="Helical" evidence="3">
    <location>
        <begin position="636"/>
        <end position="657"/>
    </location>
</feature>
<dbReference type="InterPro" id="IPR002641">
    <property type="entry name" value="PNPLA_dom"/>
</dbReference>
<evidence type="ECO:0000256" key="1">
    <source>
        <dbReference type="ARBA" id="ARBA00023098"/>
    </source>
</evidence>
<feature type="region of interest" description="Disordered" evidence="2">
    <location>
        <begin position="740"/>
        <end position="767"/>
    </location>
</feature>
<dbReference type="Gene3D" id="3.40.1090.10">
    <property type="entry name" value="Cytosolic phospholipase A2 catalytic domain"/>
    <property type="match status" value="1"/>
</dbReference>
<dbReference type="PANTHER" id="PTHR10728:SF40">
    <property type="entry name" value="PATATIN FAMILY PROTEIN"/>
    <property type="match status" value="1"/>
</dbReference>
<evidence type="ECO:0000313" key="5">
    <source>
        <dbReference type="EMBL" id="VBB42616.1"/>
    </source>
</evidence>
<sequence>MSGDVTIRQGVGTRWLSLIALIVIMALSLALLLCALSTARDHDAKLKGTNASAGIVGLELVLSAERAAALLDEWRQRTEDGTPVFAHAERSLQLDRRLIPGYAVFGAALLLLLLTTLRVPIDRFWLWLVALPLAAGLADLLENHFLGRILVATSPQTSLVIGAGLFALTKFCLLGLSVIAGIALLWFGLFHQATKPAVQESERLVPLQEVIRRERIYIQSRRRKAGVPDTEDPAPVGMALSGGGIRSATLSLGVLQSLSACPLFKRIDYLSTVSGGGYIGSALSSLLSCKKLYTYLGPDEPAQFEFEAEDEAHFDVKTPVDSPFRDDCRTPRTPHRQWLSGRMVVEHLRAFGDYLVRKHRAFDRDVLRALGTLLTGILCTLGLFFNLVIIGAALALLALALCGSEPFPDPSGGYAGSLLAGAGGVAGLFWAAGAGGLFAIGAGVVCGACADRAPRTWFERSGDTYEDARQRRALWVLGGLALPAAFVAPAALGSFVPEMQDAVLVPLCFYAGGFLSLVFAYILLVCLFPGKGERRSNRNSRSYLSSIIGLFFYLFLAAVCLVLISALLGAAIARGQSLPSSETIVGGGGAGLIGALVLGLMAWWRNRRQESKQDSGERIKGAFGWLKTSSEVVQKIVLGAAAGLVLAAGLMLCMVLVEQLLRWAGPSDPGALHYLIFSAAAAFLLIPGCLVDFNKISMHYFYRDRLAEAYLSTLARPLGPVLQGGPEIRREHSQMRLLDLHGRPGNTTRTKAQTKAAASATSSDGVPSRSSFVQYRLKSRAFDRVQIWKALEPEPEPFTGAVTAAPYHIYNACLNLSTDRDAAYRSRKSDIFIFSKLYCGAPATGFTDTGVYRSGATKVARVLTISGAAINSALGRQTFFAQAFGATLFNIRLGQWMENPGYHGGKHIGRRETIIFWPKYLLMEVLGMSDSRRRLVHLSDGGHTGDNLGLISLLQRRCRLVLVVDAECDTDWSFGSLMNAIQYAEADMGIRIELRLDDLKPDKNGFAARHYAIGTILYPATDSEPSMQGRLIILKSSVHKDDDETVRKYRQTHPVFPQEPTSDQFFSEEQFEAYRKLGQNMADQLLEDHAELGRGKISLT</sequence>
<feature type="transmembrane region" description="Helical" evidence="3">
    <location>
        <begin position="161"/>
        <end position="187"/>
    </location>
</feature>
<feature type="transmembrane region" description="Helical" evidence="3">
    <location>
        <begin position="366"/>
        <end position="399"/>
    </location>
</feature>
<keyword evidence="3" id="KW-0472">Membrane</keyword>
<evidence type="ECO:0000256" key="3">
    <source>
        <dbReference type="SAM" id="Phobius"/>
    </source>
</evidence>
<dbReference type="GO" id="GO:0004623">
    <property type="term" value="F:phospholipase A2 activity"/>
    <property type="evidence" value="ECO:0007669"/>
    <property type="project" value="TreeGrafter"/>
</dbReference>
<feature type="transmembrane region" description="Helical" evidence="3">
    <location>
        <begin position="474"/>
        <end position="496"/>
    </location>
</feature>
<feature type="domain" description="PNPLA" evidence="4">
    <location>
        <begin position="239"/>
        <end position="293"/>
    </location>
</feature>
<dbReference type="Pfam" id="PF01734">
    <property type="entry name" value="Patatin"/>
    <property type="match status" value="1"/>
</dbReference>
<organism evidence="5">
    <name type="scientific">Uncultured Desulfatiglans sp</name>
    <dbReference type="NCBI Taxonomy" id="1748965"/>
    <lineage>
        <taxon>Bacteria</taxon>
        <taxon>Pseudomonadati</taxon>
        <taxon>Thermodesulfobacteriota</taxon>
        <taxon>Desulfobacteria</taxon>
        <taxon>Desulfatiglandales</taxon>
        <taxon>Desulfatiglandaceae</taxon>
        <taxon>Desulfatiglans</taxon>
        <taxon>environmental samples</taxon>
    </lineage>
</organism>